<name>A0A4Z2FBB9_9TELE</name>
<dbReference type="AlphaFoldDB" id="A0A4Z2FBB9"/>
<organism evidence="1 2">
    <name type="scientific">Liparis tanakae</name>
    <name type="common">Tanaka's snailfish</name>
    <dbReference type="NCBI Taxonomy" id="230148"/>
    <lineage>
        <taxon>Eukaryota</taxon>
        <taxon>Metazoa</taxon>
        <taxon>Chordata</taxon>
        <taxon>Craniata</taxon>
        <taxon>Vertebrata</taxon>
        <taxon>Euteleostomi</taxon>
        <taxon>Actinopterygii</taxon>
        <taxon>Neopterygii</taxon>
        <taxon>Teleostei</taxon>
        <taxon>Neoteleostei</taxon>
        <taxon>Acanthomorphata</taxon>
        <taxon>Eupercaria</taxon>
        <taxon>Perciformes</taxon>
        <taxon>Cottioidei</taxon>
        <taxon>Cottales</taxon>
        <taxon>Liparidae</taxon>
        <taxon>Liparis</taxon>
    </lineage>
</organism>
<dbReference type="Proteomes" id="UP000314294">
    <property type="component" value="Unassembled WGS sequence"/>
</dbReference>
<gene>
    <name evidence="1" type="ORF">EYF80_051778</name>
</gene>
<proteinExistence type="predicted"/>
<reference evidence="1 2" key="1">
    <citation type="submission" date="2019-03" db="EMBL/GenBank/DDBJ databases">
        <title>First draft genome of Liparis tanakae, snailfish: a comprehensive survey of snailfish specific genes.</title>
        <authorList>
            <person name="Kim W."/>
            <person name="Song I."/>
            <person name="Jeong J.-H."/>
            <person name="Kim D."/>
            <person name="Kim S."/>
            <person name="Ryu S."/>
            <person name="Song J.Y."/>
            <person name="Lee S.K."/>
        </authorList>
    </citation>
    <scope>NUCLEOTIDE SEQUENCE [LARGE SCALE GENOMIC DNA]</scope>
    <source>
        <tissue evidence="1">Muscle</tissue>
    </source>
</reference>
<sequence length="138" mass="14104">MAFSKIRSMAPFSLSSVSIVRSVTCFISSWNFCGVSLLRILRRRLNSSLVLAISGSSSSGSGSSTPRPRVDFFPVGFQAFSALLSCTSSPWDMVSSGTSVGGAGGVTVTGMGMGSALADEGSGAGLASCSCGKKQNKR</sequence>
<evidence type="ECO:0000313" key="2">
    <source>
        <dbReference type="Proteomes" id="UP000314294"/>
    </source>
</evidence>
<protein>
    <submittedName>
        <fullName evidence="1">Uncharacterized protein</fullName>
    </submittedName>
</protein>
<keyword evidence="2" id="KW-1185">Reference proteome</keyword>
<evidence type="ECO:0000313" key="1">
    <source>
        <dbReference type="EMBL" id="TNN38063.1"/>
    </source>
</evidence>
<comment type="caution">
    <text evidence="1">The sequence shown here is derived from an EMBL/GenBank/DDBJ whole genome shotgun (WGS) entry which is preliminary data.</text>
</comment>
<accession>A0A4Z2FBB9</accession>
<dbReference type="EMBL" id="SRLO01001411">
    <property type="protein sequence ID" value="TNN38063.1"/>
    <property type="molecule type" value="Genomic_DNA"/>
</dbReference>